<dbReference type="Proteomes" id="UP000726737">
    <property type="component" value="Unassembled WGS sequence"/>
</dbReference>
<feature type="compositionally biased region" description="Polar residues" evidence="1">
    <location>
        <begin position="320"/>
        <end position="329"/>
    </location>
</feature>
<feature type="compositionally biased region" description="Low complexity" evidence="1">
    <location>
        <begin position="192"/>
        <end position="205"/>
    </location>
</feature>
<feature type="region of interest" description="Disordered" evidence="1">
    <location>
        <begin position="181"/>
        <end position="205"/>
    </location>
</feature>
<accession>A0A9P6U986</accession>
<feature type="compositionally biased region" description="Low complexity" evidence="1">
    <location>
        <begin position="374"/>
        <end position="388"/>
    </location>
</feature>
<feature type="region of interest" description="Disordered" evidence="1">
    <location>
        <begin position="85"/>
        <end position="125"/>
    </location>
</feature>
<evidence type="ECO:0000313" key="2">
    <source>
        <dbReference type="EMBL" id="KAG0264666.1"/>
    </source>
</evidence>
<evidence type="ECO:0000256" key="1">
    <source>
        <dbReference type="SAM" id="MobiDB-lite"/>
    </source>
</evidence>
<dbReference type="EMBL" id="JAAAJA010000046">
    <property type="protein sequence ID" value="KAG0264666.1"/>
    <property type="molecule type" value="Genomic_DNA"/>
</dbReference>
<name>A0A9P6U986_9FUNG</name>
<dbReference type="AlphaFoldDB" id="A0A9P6U986"/>
<dbReference type="OrthoDB" id="2443559at2759"/>
<proteinExistence type="predicted"/>
<comment type="caution">
    <text evidence="2">The sequence shown here is derived from an EMBL/GenBank/DDBJ whole genome shotgun (WGS) entry which is preliminary data.</text>
</comment>
<keyword evidence="3" id="KW-1185">Reference proteome</keyword>
<feature type="compositionally biased region" description="Low complexity" evidence="1">
    <location>
        <begin position="521"/>
        <end position="532"/>
    </location>
</feature>
<organism evidence="2 3">
    <name type="scientific">Mortierella polycephala</name>
    <dbReference type="NCBI Taxonomy" id="41804"/>
    <lineage>
        <taxon>Eukaryota</taxon>
        <taxon>Fungi</taxon>
        <taxon>Fungi incertae sedis</taxon>
        <taxon>Mucoromycota</taxon>
        <taxon>Mortierellomycotina</taxon>
        <taxon>Mortierellomycetes</taxon>
        <taxon>Mortierellales</taxon>
        <taxon>Mortierellaceae</taxon>
        <taxon>Mortierella</taxon>
    </lineage>
</organism>
<evidence type="ECO:0000313" key="3">
    <source>
        <dbReference type="Proteomes" id="UP000726737"/>
    </source>
</evidence>
<sequence>MSSPVNFPSHAHLTSIRQDAQLRRHALYTFGPQGVQDLAVLGAILGNNIREIGRYHVTCDGSMVQGRYTIYELVHFGVLCATGRRRRDNHKRSRRAHRRSSSASSMSMSTIASNTNFNSNNTNSSSNDTPIYPVMLANLFPAVVFKAMRKKSVRPPKFQHDESASSSPFESVFTCEDIAPVSPSASTKTQPQEQDQSQQALSEAAAESMLISSEKTLSNLIQTRLHRVKDLPLPRELCFLGAVSLPLPPVLRALHVAWTMDFLAVSATTVRRQRQQQKTAPPSTTALGGLEFRADVYAYKMRLARLARAKQEQKLGATRSGHNGDSENMSVAGRGGGPSSTSIPEENEDEETAEDKKEDGGAASEPKLTSPVPISNKNSNIKINNNSKSVRKDKRLMQQLLSLESKVPRIVRQWSTAARSCFAEELLQEDRLVQDWVDRQRMQVFLGCGYPPSKSASPSLTSMSMAMSKSRLKPRPALAPIATSLANSLAAADFHKNQHRHINASPQSTGAPVSSAPRVIPSSAPSPSRLSNSLPLSSTRMCFAEGVHLGSPSGTGRGAHTTNKCIGSSNIPTAVTPSRPTSASVNDRLSASQQMLSMHLWLSLLVSPLSPDHMLQDQFSFLDS</sequence>
<feature type="compositionally biased region" description="Low complexity" evidence="1">
    <location>
        <begin position="101"/>
        <end position="125"/>
    </location>
</feature>
<feature type="region of interest" description="Disordered" evidence="1">
    <location>
        <begin position="312"/>
        <end position="390"/>
    </location>
</feature>
<reference evidence="2" key="1">
    <citation type="journal article" date="2020" name="Fungal Divers.">
        <title>Resolving the Mortierellaceae phylogeny through synthesis of multi-gene phylogenetics and phylogenomics.</title>
        <authorList>
            <person name="Vandepol N."/>
            <person name="Liber J."/>
            <person name="Desiro A."/>
            <person name="Na H."/>
            <person name="Kennedy M."/>
            <person name="Barry K."/>
            <person name="Grigoriev I.V."/>
            <person name="Miller A.N."/>
            <person name="O'Donnell K."/>
            <person name="Stajich J.E."/>
            <person name="Bonito G."/>
        </authorList>
    </citation>
    <scope>NUCLEOTIDE SEQUENCE</scope>
    <source>
        <strain evidence="2">KOD948</strain>
    </source>
</reference>
<feature type="compositionally biased region" description="Basic residues" evidence="1">
    <location>
        <begin position="85"/>
        <end position="100"/>
    </location>
</feature>
<gene>
    <name evidence="2" type="ORF">BG011_006373</name>
</gene>
<feature type="region of interest" description="Disordered" evidence="1">
    <location>
        <begin position="502"/>
        <end position="532"/>
    </location>
</feature>
<protein>
    <submittedName>
        <fullName evidence="2">Uncharacterized protein</fullName>
    </submittedName>
</protein>